<dbReference type="RefSeq" id="WP_112783547.1">
    <property type="nucleotide sequence ID" value="NZ_CP030041.1"/>
</dbReference>
<name>A0A2Z4IGC7_9BACT</name>
<dbReference type="EMBL" id="CP030041">
    <property type="protein sequence ID" value="AWW30162.1"/>
    <property type="molecule type" value="Genomic_DNA"/>
</dbReference>
<reference evidence="1 2" key="1">
    <citation type="submission" date="2018-06" db="EMBL/GenBank/DDBJ databases">
        <title>Echinicola strongylocentroti sp. nov., isolated from a sea urchin Strongylocentrotus intermedius.</title>
        <authorList>
            <person name="Bae S.S."/>
        </authorList>
    </citation>
    <scope>NUCLEOTIDE SEQUENCE [LARGE SCALE GENOMIC DNA]</scope>
    <source>
        <strain evidence="1 2">MEBiC08714</strain>
    </source>
</reference>
<proteinExistence type="predicted"/>
<evidence type="ECO:0000313" key="2">
    <source>
        <dbReference type="Proteomes" id="UP000248688"/>
    </source>
</evidence>
<protein>
    <submittedName>
        <fullName evidence="1">RloB domain-containing protein</fullName>
    </submittedName>
</protein>
<dbReference type="AlphaFoldDB" id="A0A2Z4IGC7"/>
<dbReference type="InterPro" id="IPR025591">
    <property type="entry name" value="RloB"/>
</dbReference>
<gene>
    <name evidence="1" type="ORF">DN752_08525</name>
</gene>
<organism evidence="1 2">
    <name type="scientific">Echinicola strongylocentroti</name>
    <dbReference type="NCBI Taxonomy" id="1795355"/>
    <lineage>
        <taxon>Bacteria</taxon>
        <taxon>Pseudomonadati</taxon>
        <taxon>Bacteroidota</taxon>
        <taxon>Cytophagia</taxon>
        <taxon>Cytophagales</taxon>
        <taxon>Cyclobacteriaceae</taxon>
        <taxon>Echinicola</taxon>
    </lineage>
</organism>
<accession>A0A2Z4IGC7</accession>
<keyword evidence="2" id="KW-1185">Reference proteome</keyword>
<dbReference type="Pfam" id="PF13707">
    <property type="entry name" value="RloB"/>
    <property type="match status" value="1"/>
</dbReference>
<dbReference type="Proteomes" id="UP000248688">
    <property type="component" value="Chromosome"/>
</dbReference>
<evidence type="ECO:0000313" key="1">
    <source>
        <dbReference type="EMBL" id="AWW30162.1"/>
    </source>
</evidence>
<sequence length="169" mass="19745">MQPFFFCEGESEEAYVNLLKSHYRLPSIQINAKVGSNNIDNEFIQKYKQDKPTHEKDQDFLMYDLDVKGIRERLKKVSDTILLLSNPCLELWFLLHFKKQTGQIKSKDCCDELSKRNRNYKKGIMDKVLREKLIAKKDQAIARAKVLNSPQNPSSTIYKFLDVLDGLKK</sequence>
<dbReference type="OrthoDB" id="9796523at2"/>
<dbReference type="KEGG" id="est:DN752_08525"/>